<proteinExistence type="predicted"/>
<protein>
    <submittedName>
        <fullName evidence="2">Uncharacterized protein</fullName>
    </submittedName>
</protein>
<reference evidence="2" key="1">
    <citation type="journal article" date="2022" name="Int. J. Syst. Evol. Microbiol.">
        <title>A novel species of lactic acid bacteria, Ligilactobacillus pabuli sp. nov., isolated from alfalfa silage.</title>
        <authorList>
            <person name="Tohno M."/>
            <person name="Tanizawa Y."/>
            <person name="Sawada H."/>
            <person name="Sakamoto M."/>
            <person name="Ohkuma M."/>
            <person name="Kobayashi H."/>
        </authorList>
    </citation>
    <scope>NUCLEOTIDE SEQUENCE</scope>
    <source>
        <strain evidence="2">AF129</strain>
    </source>
</reference>
<evidence type="ECO:0000313" key="2">
    <source>
        <dbReference type="EMBL" id="GKS82028.1"/>
    </source>
</evidence>
<evidence type="ECO:0000256" key="1">
    <source>
        <dbReference type="SAM" id="Phobius"/>
    </source>
</evidence>
<organism evidence="2 3">
    <name type="scientific">Ligilactobacillus pabuli</name>
    <dbReference type="NCBI Taxonomy" id="2886039"/>
    <lineage>
        <taxon>Bacteria</taxon>
        <taxon>Bacillati</taxon>
        <taxon>Bacillota</taxon>
        <taxon>Bacilli</taxon>
        <taxon>Lactobacillales</taxon>
        <taxon>Lactobacillaceae</taxon>
        <taxon>Ligilactobacillus</taxon>
    </lineage>
</organism>
<comment type="caution">
    <text evidence="2">The sequence shown here is derived from an EMBL/GenBank/DDBJ whole genome shotgun (WGS) entry which is preliminary data.</text>
</comment>
<sequence>MFKRYRIFEQKHPYMSAIGETLVIIVVGLVIIYAFTGKVRTSGLIIVIGLLLGELYDIYMRRRTEQKNS</sequence>
<gene>
    <name evidence="2" type="ORF">LPAF129_17140</name>
</gene>
<keyword evidence="1" id="KW-1133">Transmembrane helix</keyword>
<keyword evidence="3" id="KW-1185">Reference proteome</keyword>
<dbReference type="EMBL" id="BQXH01000017">
    <property type="protein sequence ID" value="GKS82028.1"/>
    <property type="molecule type" value="Genomic_DNA"/>
</dbReference>
<evidence type="ECO:0000313" key="3">
    <source>
        <dbReference type="Proteomes" id="UP001055149"/>
    </source>
</evidence>
<name>A0ABQ5JJJ2_9LACO</name>
<keyword evidence="1" id="KW-0812">Transmembrane</keyword>
<feature type="transmembrane region" description="Helical" evidence="1">
    <location>
        <begin position="41"/>
        <end position="59"/>
    </location>
</feature>
<dbReference type="Proteomes" id="UP001055149">
    <property type="component" value="Unassembled WGS sequence"/>
</dbReference>
<feature type="transmembrane region" description="Helical" evidence="1">
    <location>
        <begin position="12"/>
        <end position="35"/>
    </location>
</feature>
<keyword evidence="1" id="KW-0472">Membrane</keyword>
<accession>A0ABQ5JJJ2</accession>